<comment type="caution">
    <text evidence="8">The sequence shown here is derived from an EMBL/GenBank/DDBJ whole genome shotgun (WGS) entry which is preliminary data.</text>
</comment>
<gene>
    <name evidence="8" type="ORF">FHU34_12151</name>
</gene>
<evidence type="ECO:0000256" key="1">
    <source>
        <dbReference type="ARBA" id="ARBA00001966"/>
    </source>
</evidence>
<dbReference type="GO" id="GO:0003824">
    <property type="term" value="F:catalytic activity"/>
    <property type="evidence" value="ECO:0007669"/>
    <property type="project" value="InterPro"/>
</dbReference>
<dbReference type="GO" id="GO:0031419">
    <property type="term" value="F:cobalamin binding"/>
    <property type="evidence" value="ECO:0007669"/>
    <property type="project" value="InterPro"/>
</dbReference>
<dbReference type="InterPro" id="IPR023404">
    <property type="entry name" value="rSAM_horseshoe"/>
</dbReference>
<dbReference type="InterPro" id="IPR007197">
    <property type="entry name" value="rSAM"/>
</dbReference>
<dbReference type="PROSITE" id="PS51918">
    <property type="entry name" value="RADICAL_SAM"/>
    <property type="match status" value="1"/>
</dbReference>
<evidence type="ECO:0000256" key="5">
    <source>
        <dbReference type="ARBA" id="ARBA00023014"/>
    </source>
</evidence>
<evidence type="ECO:0000256" key="4">
    <source>
        <dbReference type="ARBA" id="ARBA00023004"/>
    </source>
</evidence>
<dbReference type="InterPro" id="IPR006638">
    <property type="entry name" value="Elp3/MiaA/NifB-like_rSAM"/>
</dbReference>
<keyword evidence="5" id="KW-0411">Iron-sulfur</keyword>
<name>A0A561VDL0_9ACTN</name>
<reference evidence="8 9" key="1">
    <citation type="submission" date="2019-06" db="EMBL/GenBank/DDBJ databases">
        <title>Sequencing the genomes of 1000 actinobacteria strains.</title>
        <authorList>
            <person name="Klenk H.-P."/>
        </authorList>
    </citation>
    <scope>NUCLEOTIDE SEQUENCE [LARGE SCALE GENOMIC DNA]</scope>
    <source>
        <strain evidence="8 9">DSM 45885</strain>
    </source>
</reference>
<dbReference type="Pfam" id="PF04055">
    <property type="entry name" value="Radical_SAM"/>
    <property type="match status" value="1"/>
</dbReference>
<keyword evidence="2" id="KW-0949">S-adenosyl-L-methionine</keyword>
<evidence type="ECO:0000256" key="3">
    <source>
        <dbReference type="ARBA" id="ARBA00022723"/>
    </source>
</evidence>
<organism evidence="8 9">
    <name type="scientific">Micromonospora taraxaci</name>
    <dbReference type="NCBI Taxonomy" id="1316803"/>
    <lineage>
        <taxon>Bacteria</taxon>
        <taxon>Bacillati</taxon>
        <taxon>Actinomycetota</taxon>
        <taxon>Actinomycetes</taxon>
        <taxon>Micromonosporales</taxon>
        <taxon>Micromonosporaceae</taxon>
        <taxon>Micromonospora</taxon>
    </lineage>
</organism>
<dbReference type="RefSeq" id="WP_167524984.1">
    <property type="nucleotide sequence ID" value="NZ_VIWZ01000002.1"/>
</dbReference>
<dbReference type="SFLD" id="SFLDS00029">
    <property type="entry name" value="Radical_SAM"/>
    <property type="match status" value="1"/>
</dbReference>
<dbReference type="PANTHER" id="PTHR43409:SF7">
    <property type="entry name" value="BLL1977 PROTEIN"/>
    <property type="match status" value="1"/>
</dbReference>
<dbReference type="GO" id="GO:0051536">
    <property type="term" value="F:iron-sulfur cluster binding"/>
    <property type="evidence" value="ECO:0007669"/>
    <property type="project" value="UniProtKB-KW"/>
</dbReference>
<dbReference type="Proteomes" id="UP000317685">
    <property type="component" value="Unassembled WGS sequence"/>
</dbReference>
<sequence length="551" mass="60778">MAVSLYSERYPAIGESHGLSAIAGSLRGAFGEAELQVALVDMVEWGEENASRLAHVVSEFQPDILAIGLQYGTFSFLQKNYANLRAAVRRPDALVVFGGPLATYLSDRLINEIAGDAVVILGEADEALPELVRAWVSGRSDWSSVAGLRYRDRVRGVDIATPRRLVDLKAVPPPSRLHLNRIAALGGEIFVETSRGCSWAACTFCLRGLTDVHGRGFEFRRKSAEAVARDLTELAARGIREVTIADEDFLGGDLGQTEEFVYQLLAMPLPQFRFDASATIHSIFSRRDTPGAAGRRKALVEALARAGLQKVFLGIESCSPTQLKRYAKGHTRNEAVAAAELLRSLGVRVEIGVILFDPLCTLDEIEDSLQFMRQHNLASVASGISSELRLQTSSHYLDVLRKYERARDVALHDPVFDPDTLMHSYRFADQEVQRLYDSVQLWNRRLHPLYYPSKSLSRFGATGALGESVQELRTATNLFRDETCDAILSAIRHARVGRDFRTPFDLDIEATARRLADAVVRALARREGPDAHPVIGRALVAARNVDALLTA</sequence>
<dbReference type="GeneID" id="300131458"/>
<dbReference type="Gene3D" id="3.40.50.280">
    <property type="entry name" value="Cobalamin-binding domain"/>
    <property type="match status" value="1"/>
</dbReference>
<protein>
    <submittedName>
        <fullName evidence="8">B12 binding protein</fullName>
    </submittedName>
</protein>
<dbReference type="InterPro" id="IPR051198">
    <property type="entry name" value="BchE-like"/>
</dbReference>
<evidence type="ECO:0000313" key="8">
    <source>
        <dbReference type="EMBL" id="TWG09702.1"/>
    </source>
</evidence>
<dbReference type="SFLD" id="SFLDG01082">
    <property type="entry name" value="B12-binding_domain_containing"/>
    <property type="match status" value="1"/>
</dbReference>
<evidence type="ECO:0000259" key="6">
    <source>
        <dbReference type="PROSITE" id="PS51332"/>
    </source>
</evidence>
<dbReference type="Gene3D" id="3.80.30.20">
    <property type="entry name" value="tm_1862 like domain"/>
    <property type="match status" value="1"/>
</dbReference>
<keyword evidence="4" id="KW-0408">Iron</keyword>
<accession>A0A561VDL0</accession>
<dbReference type="AlphaFoldDB" id="A0A561VDL0"/>
<dbReference type="PROSITE" id="PS51332">
    <property type="entry name" value="B12_BINDING"/>
    <property type="match status" value="1"/>
</dbReference>
<feature type="domain" description="B12-binding" evidence="6">
    <location>
        <begin position="1"/>
        <end position="142"/>
    </location>
</feature>
<keyword evidence="3" id="KW-0479">Metal-binding</keyword>
<keyword evidence="9" id="KW-1185">Reference proteome</keyword>
<evidence type="ECO:0000256" key="2">
    <source>
        <dbReference type="ARBA" id="ARBA00022691"/>
    </source>
</evidence>
<evidence type="ECO:0000259" key="7">
    <source>
        <dbReference type="PROSITE" id="PS51918"/>
    </source>
</evidence>
<dbReference type="SMART" id="SM00729">
    <property type="entry name" value="Elp3"/>
    <property type="match status" value="1"/>
</dbReference>
<proteinExistence type="predicted"/>
<dbReference type="SUPFAM" id="SSF102114">
    <property type="entry name" value="Radical SAM enzymes"/>
    <property type="match status" value="1"/>
</dbReference>
<dbReference type="GO" id="GO:0005829">
    <property type="term" value="C:cytosol"/>
    <property type="evidence" value="ECO:0007669"/>
    <property type="project" value="TreeGrafter"/>
</dbReference>
<dbReference type="InterPro" id="IPR006158">
    <property type="entry name" value="Cobalamin-bd"/>
</dbReference>
<dbReference type="PANTHER" id="PTHR43409">
    <property type="entry name" value="ANAEROBIC MAGNESIUM-PROTOPORPHYRIN IX MONOMETHYL ESTER CYCLASE-RELATED"/>
    <property type="match status" value="1"/>
</dbReference>
<dbReference type="GO" id="GO:0046872">
    <property type="term" value="F:metal ion binding"/>
    <property type="evidence" value="ECO:0007669"/>
    <property type="project" value="UniProtKB-KW"/>
</dbReference>
<dbReference type="Pfam" id="PF02310">
    <property type="entry name" value="B12-binding"/>
    <property type="match status" value="1"/>
</dbReference>
<dbReference type="EMBL" id="VIWZ01000002">
    <property type="protein sequence ID" value="TWG09702.1"/>
    <property type="molecule type" value="Genomic_DNA"/>
</dbReference>
<comment type="cofactor">
    <cofactor evidence="1">
        <name>[4Fe-4S] cluster</name>
        <dbReference type="ChEBI" id="CHEBI:49883"/>
    </cofactor>
</comment>
<evidence type="ECO:0000313" key="9">
    <source>
        <dbReference type="Proteomes" id="UP000317685"/>
    </source>
</evidence>
<dbReference type="InterPro" id="IPR058240">
    <property type="entry name" value="rSAM_sf"/>
</dbReference>
<feature type="domain" description="Radical SAM core" evidence="7">
    <location>
        <begin position="183"/>
        <end position="417"/>
    </location>
</feature>